<protein>
    <recommendedName>
        <fullName evidence="3">PKD domain-containing protein</fullName>
    </recommendedName>
</protein>
<evidence type="ECO:0000313" key="1">
    <source>
        <dbReference type="EMBL" id="SEW41154.1"/>
    </source>
</evidence>
<organism evidence="1 2">
    <name type="scientific">Chitinophaga arvensicola</name>
    <dbReference type="NCBI Taxonomy" id="29529"/>
    <lineage>
        <taxon>Bacteria</taxon>
        <taxon>Pseudomonadati</taxon>
        <taxon>Bacteroidota</taxon>
        <taxon>Chitinophagia</taxon>
        <taxon>Chitinophagales</taxon>
        <taxon>Chitinophagaceae</taxon>
        <taxon>Chitinophaga</taxon>
    </lineage>
</organism>
<evidence type="ECO:0000313" key="2">
    <source>
        <dbReference type="Proteomes" id="UP000199310"/>
    </source>
</evidence>
<dbReference type="RefSeq" id="WP_143059162.1">
    <property type="nucleotide sequence ID" value="NZ_FOJG01000001.1"/>
</dbReference>
<sequence>MKRLHIYVLGLTAALFNACSPYEKRITPADPAGMQLDFSVKQNPDYDNQVTLESRTKNVIPFWDYGFGTSKEEKAVVIMPFAGDFFIKYAAYGSGGPKTDSVKVTVSENDPLFFSSKLYDLLTNGADGKTWVWAVDVPGGYCFGNGPGDADRPAWWQNGTAELRKQGVLDDEMKFDLNRNTNFSITHGGVTTKATFTLDTLNQRIKINGADISWGSNITYNILKLNANEMTLVQQGDGWRNIWMFKRKGFVF</sequence>
<reference evidence="2" key="1">
    <citation type="submission" date="2016-10" db="EMBL/GenBank/DDBJ databases">
        <authorList>
            <person name="Varghese N."/>
            <person name="Submissions S."/>
        </authorList>
    </citation>
    <scope>NUCLEOTIDE SEQUENCE [LARGE SCALE GENOMIC DNA]</scope>
    <source>
        <strain evidence="2">DSM 3695</strain>
    </source>
</reference>
<proteinExistence type="predicted"/>
<evidence type="ECO:0008006" key="3">
    <source>
        <dbReference type="Google" id="ProtNLM"/>
    </source>
</evidence>
<dbReference type="AlphaFoldDB" id="A0A1I0RJI4"/>
<name>A0A1I0RJI4_9BACT</name>
<gene>
    <name evidence="1" type="ORF">SAMN04488122_2936</name>
</gene>
<keyword evidence="2" id="KW-1185">Reference proteome</keyword>
<dbReference type="STRING" id="29529.SAMN04488122_2936"/>
<dbReference type="OrthoDB" id="646668at2"/>
<accession>A0A1I0RJI4</accession>
<dbReference type="Proteomes" id="UP000199310">
    <property type="component" value="Unassembled WGS sequence"/>
</dbReference>
<dbReference type="EMBL" id="FOJG01000001">
    <property type="protein sequence ID" value="SEW41154.1"/>
    <property type="molecule type" value="Genomic_DNA"/>
</dbReference>